<feature type="coiled-coil region" evidence="2">
    <location>
        <begin position="400"/>
        <end position="441"/>
    </location>
</feature>
<comment type="caution">
    <text evidence="3">The sequence shown here is derived from an EMBL/GenBank/DDBJ whole genome shotgun (WGS) entry which is preliminary data.</text>
</comment>
<dbReference type="EMBL" id="JAPFFF010000052">
    <property type="protein sequence ID" value="KAK8839220.1"/>
    <property type="molecule type" value="Genomic_DNA"/>
</dbReference>
<sequence length="442" mass="49062">MLKIIGFYDHSLYFKGDVNDPKKGEIDRTIPISSILSYSIYSNHAVWITNEGQGFAVGDNRGYNIIGTLEEKEYFDPVSFDFFDEEGHKCKLLSVVCGACYTLYHVQSRTPEEPTRLAVVQWDKKKGVPLFLNLSGRNPIRLFGGRETSAAIDSNGSIIIITDSVFDDPSKPPPIFSLPDGEKATCVACGHNFIAALSLSGKLYNCKISSIGDVESIFKPVNELAGIRFVQVSATWDHRFAVSEDGRVFARGSNSSGQIGFKRDTFAVSKYTQVQSLSKYKIVYAFAGYMHSLFITKEGTLLACGRNSFQLLLPSDLQKSIVFHEPVETTIKKNATFAIAGPEVSAVFVDGKPPQSMPNLPIKADEFSDDFAHAKAHIEKAGNEDDDGYGDDVPRMKEVITQLKKEKVSLLSEVEQLRRELKESNERQMALEKRIAQLEGKP</sequence>
<dbReference type="InterPro" id="IPR028641">
    <property type="entry name" value="RCC2"/>
</dbReference>
<dbReference type="PANTHER" id="PTHR46207:SF1">
    <property type="entry name" value="PROTEIN RCC2"/>
    <property type="match status" value="1"/>
</dbReference>
<organism evidence="3 4">
    <name type="scientific">Tritrichomonas musculus</name>
    <dbReference type="NCBI Taxonomy" id="1915356"/>
    <lineage>
        <taxon>Eukaryota</taxon>
        <taxon>Metamonada</taxon>
        <taxon>Parabasalia</taxon>
        <taxon>Tritrichomonadida</taxon>
        <taxon>Tritrichomonadidae</taxon>
        <taxon>Tritrichomonas</taxon>
    </lineage>
</organism>
<keyword evidence="2" id="KW-0175">Coiled coil</keyword>
<dbReference type="PROSITE" id="PS50012">
    <property type="entry name" value="RCC1_3"/>
    <property type="match status" value="1"/>
</dbReference>
<dbReference type="SUPFAM" id="SSF50985">
    <property type="entry name" value="RCC1/BLIP-II"/>
    <property type="match status" value="1"/>
</dbReference>
<gene>
    <name evidence="3" type="ORF">M9Y10_032149</name>
</gene>
<evidence type="ECO:0000256" key="1">
    <source>
        <dbReference type="PROSITE-ProRule" id="PRU00235"/>
    </source>
</evidence>
<dbReference type="PANTHER" id="PTHR46207">
    <property type="entry name" value="PROTEIN RCC2"/>
    <property type="match status" value="1"/>
</dbReference>
<evidence type="ECO:0000256" key="2">
    <source>
        <dbReference type="SAM" id="Coils"/>
    </source>
</evidence>
<proteinExistence type="predicted"/>
<feature type="repeat" description="RCC1" evidence="1">
    <location>
        <begin position="246"/>
        <end position="298"/>
    </location>
</feature>
<protein>
    <submittedName>
        <fullName evidence="3">Uncharacterized protein</fullName>
    </submittedName>
</protein>
<dbReference type="Gene3D" id="2.130.10.30">
    <property type="entry name" value="Regulator of chromosome condensation 1/beta-lactamase-inhibitor protein II"/>
    <property type="match status" value="1"/>
</dbReference>
<dbReference type="Proteomes" id="UP001470230">
    <property type="component" value="Unassembled WGS sequence"/>
</dbReference>
<keyword evidence="4" id="KW-1185">Reference proteome</keyword>
<dbReference type="Pfam" id="PF00415">
    <property type="entry name" value="RCC1"/>
    <property type="match status" value="1"/>
</dbReference>
<reference evidence="3 4" key="1">
    <citation type="submission" date="2024-04" db="EMBL/GenBank/DDBJ databases">
        <title>Tritrichomonas musculus Genome.</title>
        <authorList>
            <person name="Alves-Ferreira E."/>
            <person name="Grigg M."/>
            <person name="Lorenzi H."/>
            <person name="Galac M."/>
        </authorList>
    </citation>
    <scope>NUCLEOTIDE SEQUENCE [LARGE SCALE GENOMIC DNA]</scope>
    <source>
        <strain evidence="3 4">EAF2021</strain>
    </source>
</reference>
<evidence type="ECO:0000313" key="3">
    <source>
        <dbReference type="EMBL" id="KAK8839220.1"/>
    </source>
</evidence>
<evidence type="ECO:0000313" key="4">
    <source>
        <dbReference type="Proteomes" id="UP001470230"/>
    </source>
</evidence>
<accession>A0ABR2GZ82</accession>
<name>A0ABR2GZ82_9EUKA</name>
<dbReference type="InterPro" id="IPR000408">
    <property type="entry name" value="Reg_chr_condens"/>
</dbReference>
<dbReference type="InterPro" id="IPR009091">
    <property type="entry name" value="RCC1/BLIP-II"/>
</dbReference>